<proteinExistence type="predicted"/>
<reference evidence="1" key="2">
    <citation type="submission" date="2025-09" db="UniProtKB">
        <authorList>
            <consortium name="Ensembl"/>
        </authorList>
    </citation>
    <scope>IDENTIFICATION</scope>
</reference>
<dbReference type="Gene3D" id="1.20.5.220">
    <property type="match status" value="1"/>
</dbReference>
<evidence type="ECO:0000313" key="1">
    <source>
        <dbReference type="Ensembl" id="ENSNPEP00000013404.1"/>
    </source>
</evidence>
<protein>
    <recommendedName>
        <fullName evidence="3">Cytochrome b-c1 complex subunit 10</fullName>
    </recommendedName>
</protein>
<keyword evidence="2" id="KW-1185">Reference proteome</keyword>
<dbReference type="Proteomes" id="UP000694420">
    <property type="component" value="Unplaced"/>
</dbReference>
<dbReference type="AlphaFoldDB" id="A0A8C6ZG31"/>
<evidence type="ECO:0008006" key="3">
    <source>
        <dbReference type="Google" id="ProtNLM"/>
    </source>
</evidence>
<accession>A0A8C6ZG31</accession>
<dbReference type="Ensembl" id="ENSNPET00000013738.1">
    <property type="protein sequence ID" value="ENSNPEP00000013404.1"/>
    <property type="gene ID" value="ENSNPEG00000010024.1"/>
</dbReference>
<reference evidence="1" key="1">
    <citation type="submission" date="2025-08" db="UniProtKB">
        <authorList>
            <consortium name="Ensembl"/>
        </authorList>
    </citation>
    <scope>IDENTIFICATION</scope>
</reference>
<organism evidence="1 2">
    <name type="scientific">Nothoprocta perdicaria</name>
    <name type="common">Chilean tinamou</name>
    <name type="synonym">Crypturus perdicarius</name>
    <dbReference type="NCBI Taxonomy" id="30464"/>
    <lineage>
        <taxon>Eukaryota</taxon>
        <taxon>Metazoa</taxon>
        <taxon>Chordata</taxon>
        <taxon>Craniata</taxon>
        <taxon>Vertebrata</taxon>
        <taxon>Euteleostomi</taxon>
        <taxon>Archelosauria</taxon>
        <taxon>Archosauria</taxon>
        <taxon>Dinosauria</taxon>
        <taxon>Saurischia</taxon>
        <taxon>Theropoda</taxon>
        <taxon>Coelurosauria</taxon>
        <taxon>Aves</taxon>
        <taxon>Palaeognathae</taxon>
        <taxon>Tinamiformes</taxon>
        <taxon>Tinamidae</taxon>
        <taxon>Nothoprocta</taxon>
    </lineage>
</organism>
<dbReference type="PANTHER" id="PTHR15420:SF2">
    <property type="entry name" value="CYTOCHROME B-C1 COMPLEX SUBUNIT 10"/>
    <property type="match status" value="1"/>
</dbReference>
<dbReference type="GO" id="GO:0006122">
    <property type="term" value="P:mitochondrial electron transport, ubiquinol to cytochrome c"/>
    <property type="evidence" value="ECO:0007669"/>
    <property type="project" value="InterPro"/>
</dbReference>
<dbReference type="SUPFAM" id="SSF81518">
    <property type="entry name" value="Subunit XI (6.4 kDa protein) of cytochrome bc1 complex (Ubiquinol-cytochrome c reductase)"/>
    <property type="match status" value="1"/>
</dbReference>
<dbReference type="InterPro" id="IPR015089">
    <property type="entry name" value="UQCR"/>
</dbReference>
<name>A0A8C6ZG31_NOTPE</name>
<evidence type="ECO:0000313" key="2">
    <source>
        <dbReference type="Proteomes" id="UP000694420"/>
    </source>
</evidence>
<dbReference type="PANTHER" id="PTHR15420">
    <property type="entry name" value="UBIQUINOL-CYTOCHROME C REDUCTASE COMPLEX 6.4 KD PROTEIN"/>
    <property type="match status" value="1"/>
</dbReference>
<sequence length="94" mass="10351">MEEQGRRREAWGCYPGLSLPGTTVPSVLCPPCCPLRTVPSILSPQYCPLCAVHHQTPTLLTWGGVAGTGLVWFTDWKLLLQHVPYIGGKYKAED</sequence>
<dbReference type="InterPro" id="IPR029027">
    <property type="entry name" value="Single_a-helix_sf"/>
</dbReference>
<dbReference type="GO" id="GO:0005743">
    <property type="term" value="C:mitochondrial inner membrane"/>
    <property type="evidence" value="ECO:0007669"/>
    <property type="project" value="TreeGrafter"/>
</dbReference>
<dbReference type="Pfam" id="PF08997">
    <property type="entry name" value="UCR_6-4kD"/>
    <property type="match status" value="1"/>
</dbReference>